<gene>
    <name evidence="7" type="ORF">BCR43DRAFT_511706</name>
</gene>
<dbReference type="InterPro" id="IPR008952">
    <property type="entry name" value="Tetraspanin_EC2_sf"/>
</dbReference>
<evidence type="ECO:0000256" key="1">
    <source>
        <dbReference type="ARBA" id="ARBA00004141"/>
    </source>
</evidence>
<keyword evidence="3 6" id="KW-1133">Transmembrane helix</keyword>
<comment type="subcellular location">
    <subcellularLocation>
        <location evidence="1">Membrane</location>
        <topology evidence="1">Multi-pass membrane protein</topology>
    </subcellularLocation>
</comment>
<dbReference type="Proteomes" id="UP000242180">
    <property type="component" value="Unassembled WGS sequence"/>
</dbReference>
<accession>A0A1X2HN37</accession>
<evidence type="ECO:0000313" key="8">
    <source>
        <dbReference type="Proteomes" id="UP000242180"/>
    </source>
</evidence>
<organism evidence="7 8">
    <name type="scientific">Syncephalastrum racemosum</name>
    <name type="common">Filamentous fungus</name>
    <dbReference type="NCBI Taxonomy" id="13706"/>
    <lineage>
        <taxon>Eukaryota</taxon>
        <taxon>Fungi</taxon>
        <taxon>Fungi incertae sedis</taxon>
        <taxon>Mucoromycota</taxon>
        <taxon>Mucoromycotina</taxon>
        <taxon>Mucoromycetes</taxon>
        <taxon>Mucorales</taxon>
        <taxon>Syncephalastraceae</taxon>
        <taxon>Syncephalastrum</taxon>
    </lineage>
</organism>
<keyword evidence="8" id="KW-1185">Reference proteome</keyword>
<dbReference type="GO" id="GO:0016020">
    <property type="term" value="C:membrane"/>
    <property type="evidence" value="ECO:0007669"/>
    <property type="project" value="UniProtKB-SubCell"/>
</dbReference>
<dbReference type="Pfam" id="PF00335">
    <property type="entry name" value="Tetraspanin"/>
    <property type="match status" value="1"/>
</dbReference>
<name>A0A1X2HN37_SYNRA</name>
<evidence type="ECO:0000313" key="7">
    <source>
        <dbReference type="EMBL" id="ORZ00739.1"/>
    </source>
</evidence>
<feature type="transmembrane region" description="Helical" evidence="6">
    <location>
        <begin position="69"/>
        <end position="91"/>
    </location>
</feature>
<sequence>MLSNLVLGLYGLVFLVGSIVTYAQGYDRATVIVVANRDILAVTSSAALLCAVTAAIGMAGVVLKSRKILAFHALLLWPCFALITAVGYLAYKGNRWNLKSRLGMQWRYDLSDADHAALQSTLHCCGFDNPSDHATYGERCWPESLLPGCQYKFFMFESDFLVKTYTITFAMVPLHVVIIIVSLLCSNHIDPLFGTRPPPPIPYLGQFLDWREWEQNQTGTAQHDDKPTSASAKVEAPESLRTRARKNYAIPNKEEEDSPDKIDTLAHKMYC</sequence>
<feature type="transmembrane region" description="Helical" evidence="6">
    <location>
        <begin position="39"/>
        <end position="62"/>
    </location>
</feature>
<dbReference type="OMA" id="CLACENW"/>
<dbReference type="OrthoDB" id="2156690at2759"/>
<proteinExistence type="predicted"/>
<feature type="region of interest" description="Disordered" evidence="5">
    <location>
        <begin position="216"/>
        <end position="263"/>
    </location>
</feature>
<dbReference type="EMBL" id="MCGN01000002">
    <property type="protein sequence ID" value="ORZ00739.1"/>
    <property type="molecule type" value="Genomic_DNA"/>
</dbReference>
<dbReference type="InterPro" id="IPR018499">
    <property type="entry name" value="Tetraspanin/Peripherin"/>
</dbReference>
<dbReference type="AlphaFoldDB" id="A0A1X2HN37"/>
<reference evidence="7 8" key="1">
    <citation type="submission" date="2016-07" db="EMBL/GenBank/DDBJ databases">
        <title>Pervasive Adenine N6-methylation of Active Genes in Fungi.</title>
        <authorList>
            <consortium name="DOE Joint Genome Institute"/>
            <person name="Mondo S.J."/>
            <person name="Dannebaum R.O."/>
            <person name="Kuo R.C."/>
            <person name="Labutti K."/>
            <person name="Haridas S."/>
            <person name="Kuo A."/>
            <person name="Salamov A."/>
            <person name="Ahrendt S.R."/>
            <person name="Lipzen A."/>
            <person name="Sullivan W."/>
            <person name="Andreopoulos W.B."/>
            <person name="Clum A."/>
            <person name="Lindquist E."/>
            <person name="Daum C."/>
            <person name="Ramamoorthy G.K."/>
            <person name="Gryganskyi A."/>
            <person name="Culley D."/>
            <person name="Magnuson J.K."/>
            <person name="James T.Y."/>
            <person name="O'Malley M.A."/>
            <person name="Stajich J.E."/>
            <person name="Spatafora J.W."/>
            <person name="Visel A."/>
            <person name="Grigoriev I.V."/>
        </authorList>
    </citation>
    <scope>NUCLEOTIDE SEQUENCE [LARGE SCALE GENOMIC DNA]</scope>
    <source>
        <strain evidence="7 8">NRRL 2496</strain>
    </source>
</reference>
<evidence type="ECO:0000256" key="4">
    <source>
        <dbReference type="ARBA" id="ARBA00023136"/>
    </source>
</evidence>
<evidence type="ECO:0000256" key="6">
    <source>
        <dbReference type="SAM" id="Phobius"/>
    </source>
</evidence>
<evidence type="ECO:0000256" key="3">
    <source>
        <dbReference type="ARBA" id="ARBA00022989"/>
    </source>
</evidence>
<dbReference type="SUPFAM" id="SSF48652">
    <property type="entry name" value="Tetraspanin"/>
    <property type="match status" value="1"/>
</dbReference>
<protein>
    <recommendedName>
        <fullName evidence="9">Tetraspanin family-domain-containing protein</fullName>
    </recommendedName>
</protein>
<dbReference type="InParanoid" id="A0A1X2HN37"/>
<evidence type="ECO:0000256" key="2">
    <source>
        <dbReference type="ARBA" id="ARBA00022692"/>
    </source>
</evidence>
<evidence type="ECO:0008006" key="9">
    <source>
        <dbReference type="Google" id="ProtNLM"/>
    </source>
</evidence>
<evidence type="ECO:0000256" key="5">
    <source>
        <dbReference type="SAM" id="MobiDB-lite"/>
    </source>
</evidence>
<keyword evidence="2 6" id="KW-0812">Transmembrane</keyword>
<keyword evidence="4 6" id="KW-0472">Membrane</keyword>
<feature type="transmembrane region" description="Helical" evidence="6">
    <location>
        <begin position="165"/>
        <end position="186"/>
    </location>
</feature>
<dbReference type="STRING" id="13706.A0A1X2HN37"/>
<comment type="caution">
    <text evidence="7">The sequence shown here is derived from an EMBL/GenBank/DDBJ whole genome shotgun (WGS) entry which is preliminary data.</text>
</comment>